<evidence type="ECO:0008006" key="4">
    <source>
        <dbReference type="Google" id="ProtNLM"/>
    </source>
</evidence>
<name>X4ZNQ7_9BACL</name>
<dbReference type="EMBL" id="CP004078">
    <property type="protein sequence ID" value="AHV98812.1"/>
    <property type="molecule type" value="Genomic_DNA"/>
</dbReference>
<dbReference type="eggNOG" id="ENOG5033INH">
    <property type="taxonomic scope" value="Bacteria"/>
</dbReference>
<dbReference type="HOGENOM" id="CLU_164004_0_0_9"/>
<feature type="transmembrane region" description="Helical" evidence="1">
    <location>
        <begin position="6"/>
        <end position="26"/>
    </location>
</feature>
<evidence type="ECO:0000256" key="1">
    <source>
        <dbReference type="SAM" id="Phobius"/>
    </source>
</evidence>
<organism evidence="2 3">
    <name type="scientific">Paenibacillus sabinae T27</name>
    <dbReference type="NCBI Taxonomy" id="1268072"/>
    <lineage>
        <taxon>Bacteria</taxon>
        <taxon>Bacillati</taxon>
        <taxon>Bacillota</taxon>
        <taxon>Bacilli</taxon>
        <taxon>Bacillales</taxon>
        <taxon>Paenibacillaceae</taxon>
        <taxon>Paenibacillus</taxon>
    </lineage>
</organism>
<protein>
    <recommendedName>
        <fullName evidence="4">Helix-turn-helix domain-containing protein</fullName>
    </recommendedName>
</protein>
<keyword evidence="1" id="KW-0812">Transmembrane</keyword>
<dbReference type="KEGG" id="psab:PSAB_19595"/>
<accession>X4ZNQ7</accession>
<sequence>MKQFNISLFLSSVILGLSFITGCLLIQKDFNTKKPIVTNEITKESKALMNIKETAEYLNLTEQQVKTIIGWENYILNVAHSYDGKMFPYIKIDNEIFVSRDELNEWIKESTLQRKEFKKDF</sequence>
<evidence type="ECO:0000313" key="2">
    <source>
        <dbReference type="EMBL" id="AHV98812.1"/>
    </source>
</evidence>
<dbReference type="AlphaFoldDB" id="X4ZNQ7"/>
<keyword evidence="3" id="KW-1185">Reference proteome</keyword>
<dbReference type="OrthoDB" id="2942251at2"/>
<keyword evidence="1" id="KW-1133">Transmembrane helix</keyword>
<dbReference type="STRING" id="1268072.PSAB_19595"/>
<dbReference type="RefSeq" id="WP_025336283.1">
    <property type="nucleotide sequence ID" value="NZ_CP004078.1"/>
</dbReference>
<dbReference type="PROSITE" id="PS51257">
    <property type="entry name" value="PROKAR_LIPOPROTEIN"/>
    <property type="match status" value="1"/>
</dbReference>
<keyword evidence="1" id="KW-0472">Membrane</keyword>
<reference evidence="2 3" key="1">
    <citation type="journal article" date="2014" name="PLoS Genet.">
        <title>Comparative Genomic Analysis of N2-Fixing and Non-N2-Fixing Paenibacillus spp.: Organization, Evolution and Expression of the Nitrogen Fixation Genes.</title>
        <authorList>
            <person name="Xie J.B."/>
            <person name="Du Z."/>
            <person name="Bai L."/>
            <person name="Tian C."/>
            <person name="Zhang Y."/>
            <person name="Xie J.Y."/>
            <person name="Wang T."/>
            <person name="Liu X."/>
            <person name="Chen X."/>
            <person name="Cheng Q."/>
            <person name="Chen S."/>
            <person name="Li J."/>
        </authorList>
    </citation>
    <scope>NUCLEOTIDE SEQUENCE [LARGE SCALE GENOMIC DNA]</scope>
    <source>
        <strain evidence="2 3">T27</strain>
    </source>
</reference>
<dbReference type="Proteomes" id="UP000019772">
    <property type="component" value="Chromosome"/>
</dbReference>
<gene>
    <name evidence="2" type="ORF">PSAB_19595</name>
</gene>
<proteinExistence type="predicted"/>
<evidence type="ECO:0000313" key="3">
    <source>
        <dbReference type="Proteomes" id="UP000019772"/>
    </source>
</evidence>